<sequence>MRTLRYALLLTFLASVMASLAAAQNIVSDDDHRFTVAVPIGWRVIKLPDHMKLTMGDSVIHIMYIPGQPSAAKVGEAALGASGESYVNAVETEKGVATLGGDDGVFVNFQAYDERSVDTLVHVVATKSGWCFFAATSDAAYSSLRVQFDKIEKSFALTKNIPQATPAPEPQKTDSTPHN</sequence>
<reference evidence="3 4" key="1">
    <citation type="journal article" date="2009" name="Appl. Environ. Microbiol.">
        <title>Three genomes from the phylum Acidobacteria provide insight into the lifestyles of these microorganisms in soils.</title>
        <authorList>
            <person name="Ward N.L."/>
            <person name="Challacombe J.F."/>
            <person name="Janssen P.H."/>
            <person name="Henrissat B."/>
            <person name="Coutinho P.M."/>
            <person name="Wu M."/>
            <person name="Xie G."/>
            <person name="Haft D.H."/>
            <person name="Sait M."/>
            <person name="Badger J."/>
            <person name="Barabote R.D."/>
            <person name="Bradley B."/>
            <person name="Brettin T.S."/>
            <person name="Brinkac L.M."/>
            <person name="Bruce D."/>
            <person name="Creasy T."/>
            <person name="Daugherty S.C."/>
            <person name="Davidsen T.M."/>
            <person name="DeBoy R.T."/>
            <person name="Detter J.C."/>
            <person name="Dodson R.J."/>
            <person name="Durkin A.S."/>
            <person name="Ganapathy A."/>
            <person name="Gwinn-Giglio M."/>
            <person name="Han C.S."/>
            <person name="Khouri H."/>
            <person name="Kiss H."/>
            <person name="Kothari S.P."/>
            <person name="Madupu R."/>
            <person name="Nelson K.E."/>
            <person name="Nelson W.C."/>
            <person name="Paulsen I."/>
            <person name="Penn K."/>
            <person name="Ren Q."/>
            <person name="Rosovitz M.J."/>
            <person name="Selengut J.D."/>
            <person name="Shrivastava S."/>
            <person name="Sullivan S.A."/>
            <person name="Tapia R."/>
            <person name="Thompson L.S."/>
            <person name="Watkins K.L."/>
            <person name="Yang Q."/>
            <person name="Yu C."/>
            <person name="Zafar N."/>
            <person name="Zhou L."/>
            <person name="Kuske C.R."/>
        </authorList>
    </citation>
    <scope>NUCLEOTIDE SEQUENCE [LARGE SCALE GENOMIC DNA]</scope>
    <source>
        <strain evidence="3 4">Ellin345</strain>
    </source>
</reference>
<evidence type="ECO:0000313" key="4">
    <source>
        <dbReference type="Proteomes" id="UP000002432"/>
    </source>
</evidence>
<name>Q1IQQ3_KORVE</name>
<accession>Q1IQQ3</accession>
<dbReference type="HOGENOM" id="CLU_1501619_0_0_0"/>
<gene>
    <name evidence="3" type="ordered locus">Acid345_1796</name>
</gene>
<keyword evidence="2" id="KW-0732">Signal</keyword>
<dbReference type="EnsemblBacteria" id="ABF40797">
    <property type="protein sequence ID" value="ABF40797"/>
    <property type="gene ID" value="Acid345_1796"/>
</dbReference>
<feature type="signal peptide" evidence="2">
    <location>
        <begin position="1"/>
        <end position="23"/>
    </location>
</feature>
<dbReference type="AlphaFoldDB" id="Q1IQQ3"/>
<evidence type="ECO:0000256" key="2">
    <source>
        <dbReference type="SAM" id="SignalP"/>
    </source>
</evidence>
<dbReference type="Proteomes" id="UP000002432">
    <property type="component" value="Chromosome"/>
</dbReference>
<evidence type="ECO:0000313" key="3">
    <source>
        <dbReference type="EMBL" id="ABF40797.1"/>
    </source>
</evidence>
<evidence type="ECO:0008006" key="5">
    <source>
        <dbReference type="Google" id="ProtNLM"/>
    </source>
</evidence>
<dbReference type="KEGG" id="aba:Acid345_1796"/>
<organism evidence="3 4">
    <name type="scientific">Koribacter versatilis (strain Ellin345)</name>
    <dbReference type="NCBI Taxonomy" id="204669"/>
    <lineage>
        <taxon>Bacteria</taxon>
        <taxon>Pseudomonadati</taxon>
        <taxon>Acidobacteriota</taxon>
        <taxon>Terriglobia</taxon>
        <taxon>Terriglobales</taxon>
        <taxon>Candidatus Korobacteraceae</taxon>
        <taxon>Candidatus Korobacter</taxon>
    </lineage>
</organism>
<proteinExistence type="predicted"/>
<dbReference type="RefSeq" id="WP_011522599.1">
    <property type="nucleotide sequence ID" value="NC_008009.1"/>
</dbReference>
<evidence type="ECO:0000256" key="1">
    <source>
        <dbReference type="SAM" id="MobiDB-lite"/>
    </source>
</evidence>
<protein>
    <recommendedName>
        <fullName evidence="5">PsbP C-terminal domain-containing protein</fullName>
    </recommendedName>
</protein>
<dbReference type="EMBL" id="CP000360">
    <property type="protein sequence ID" value="ABF40797.1"/>
    <property type="molecule type" value="Genomic_DNA"/>
</dbReference>
<dbReference type="OrthoDB" id="9908170at2"/>
<feature type="region of interest" description="Disordered" evidence="1">
    <location>
        <begin position="159"/>
        <end position="179"/>
    </location>
</feature>
<feature type="chain" id="PRO_5004191869" description="PsbP C-terminal domain-containing protein" evidence="2">
    <location>
        <begin position="24"/>
        <end position="179"/>
    </location>
</feature>
<keyword evidence="4" id="KW-1185">Reference proteome</keyword>
<dbReference type="STRING" id="204669.Acid345_1796"/>